<dbReference type="PANTHER" id="PTHR45138">
    <property type="entry name" value="REGULATORY COMPONENTS OF SENSORY TRANSDUCTION SYSTEM"/>
    <property type="match status" value="1"/>
</dbReference>
<feature type="modified residue" description="4-aspartylphosphate" evidence="3">
    <location>
        <position position="68"/>
    </location>
</feature>
<dbReference type="eggNOG" id="COG3706">
    <property type="taxonomic scope" value="Bacteria"/>
</dbReference>
<dbReference type="GO" id="GO:0052621">
    <property type="term" value="F:diguanylate cyclase activity"/>
    <property type="evidence" value="ECO:0007669"/>
    <property type="project" value="UniProtKB-EC"/>
</dbReference>
<dbReference type="EC" id="2.7.7.65" evidence="1"/>
<dbReference type="GO" id="GO:0043709">
    <property type="term" value="P:cell adhesion involved in single-species biofilm formation"/>
    <property type="evidence" value="ECO:0007669"/>
    <property type="project" value="TreeGrafter"/>
</dbReference>
<keyword evidence="7" id="KW-1185">Reference proteome</keyword>
<keyword evidence="3" id="KW-0597">Phosphoprotein</keyword>
<name>A0A1P8KEH6_9BURK</name>
<dbReference type="RefSeq" id="WP_029706700.1">
    <property type="nucleotide sequence ID" value="NZ_CP019239.1"/>
</dbReference>
<dbReference type="STRING" id="1484693.RS694_19210"/>
<dbReference type="PROSITE" id="PS50110">
    <property type="entry name" value="RESPONSE_REGULATORY"/>
    <property type="match status" value="1"/>
</dbReference>
<evidence type="ECO:0000313" key="6">
    <source>
        <dbReference type="EMBL" id="APW44437.1"/>
    </source>
</evidence>
<dbReference type="EMBL" id="CP019239">
    <property type="protein sequence ID" value="APW44437.1"/>
    <property type="molecule type" value="Genomic_DNA"/>
</dbReference>
<evidence type="ECO:0000259" key="5">
    <source>
        <dbReference type="PROSITE" id="PS50887"/>
    </source>
</evidence>
<protein>
    <recommendedName>
        <fullName evidence="1">diguanylate cyclase</fullName>
        <ecNumber evidence="1">2.7.7.65</ecNumber>
    </recommendedName>
</protein>
<dbReference type="InterPro" id="IPR011006">
    <property type="entry name" value="CheY-like_superfamily"/>
</dbReference>
<dbReference type="KEGG" id="rsb:RS694_19210"/>
<dbReference type="NCBIfam" id="TIGR00254">
    <property type="entry name" value="GGDEF"/>
    <property type="match status" value="1"/>
</dbReference>
<dbReference type="InterPro" id="IPR001789">
    <property type="entry name" value="Sig_transdc_resp-reg_receiver"/>
</dbReference>
<dbReference type="InterPro" id="IPR043128">
    <property type="entry name" value="Rev_trsase/Diguanyl_cyclase"/>
</dbReference>
<dbReference type="Gene3D" id="3.30.70.270">
    <property type="match status" value="1"/>
</dbReference>
<dbReference type="AlphaFoldDB" id="A0A1P8KEH6"/>
<dbReference type="GO" id="GO:1902201">
    <property type="term" value="P:negative regulation of bacterial-type flagellum-dependent cell motility"/>
    <property type="evidence" value="ECO:0007669"/>
    <property type="project" value="TreeGrafter"/>
</dbReference>
<dbReference type="PROSITE" id="PS50887">
    <property type="entry name" value="GGDEF"/>
    <property type="match status" value="1"/>
</dbReference>
<proteinExistence type="predicted"/>
<dbReference type="InterPro" id="IPR029787">
    <property type="entry name" value="Nucleotide_cyclase"/>
</dbReference>
<evidence type="ECO:0000256" key="3">
    <source>
        <dbReference type="PROSITE-ProRule" id="PRU00169"/>
    </source>
</evidence>
<accession>A0A1P8KEH6</accession>
<dbReference type="Pfam" id="PF00990">
    <property type="entry name" value="GGDEF"/>
    <property type="match status" value="1"/>
</dbReference>
<dbReference type="PANTHER" id="PTHR45138:SF9">
    <property type="entry name" value="DIGUANYLATE CYCLASE DGCM-RELATED"/>
    <property type="match status" value="1"/>
</dbReference>
<feature type="domain" description="Response regulatory" evidence="4">
    <location>
        <begin position="20"/>
        <end position="135"/>
    </location>
</feature>
<evidence type="ECO:0000256" key="2">
    <source>
        <dbReference type="ARBA" id="ARBA00034247"/>
    </source>
</evidence>
<dbReference type="SMART" id="SM00267">
    <property type="entry name" value="GGDEF"/>
    <property type="match status" value="1"/>
</dbReference>
<evidence type="ECO:0000313" key="7">
    <source>
        <dbReference type="Proteomes" id="UP000186110"/>
    </source>
</evidence>
<reference evidence="6 7" key="1">
    <citation type="submission" date="2017-01" db="EMBL/GenBank/DDBJ databases">
        <authorList>
            <person name="Mah S.A."/>
            <person name="Swanson W.J."/>
            <person name="Moy G.W."/>
            <person name="Vacquier V.D."/>
        </authorList>
    </citation>
    <scope>NUCLEOTIDE SEQUENCE [LARGE SCALE GENOMIC DNA]</scope>
    <source>
        <strain evidence="6 7">DSM 22694</strain>
    </source>
</reference>
<dbReference type="Pfam" id="PF00072">
    <property type="entry name" value="Response_reg"/>
    <property type="match status" value="1"/>
</dbReference>
<dbReference type="FunFam" id="3.30.70.270:FF:000001">
    <property type="entry name" value="Diguanylate cyclase domain protein"/>
    <property type="match status" value="1"/>
</dbReference>
<comment type="catalytic activity">
    <reaction evidence="2">
        <text>2 GTP = 3',3'-c-di-GMP + 2 diphosphate</text>
        <dbReference type="Rhea" id="RHEA:24898"/>
        <dbReference type="ChEBI" id="CHEBI:33019"/>
        <dbReference type="ChEBI" id="CHEBI:37565"/>
        <dbReference type="ChEBI" id="CHEBI:58805"/>
        <dbReference type="EC" id="2.7.7.65"/>
    </reaction>
</comment>
<dbReference type="SUPFAM" id="SSF52172">
    <property type="entry name" value="CheY-like"/>
    <property type="match status" value="1"/>
</dbReference>
<dbReference type="SUPFAM" id="SSF55073">
    <property type="entry name" value="Nucleotide cyclase"/>
    <property type="match status" value="1"/>
</dbReference>
<dbReference type="SMART" id="SM00448">
    <property type="entry name" value="REC"/>
    <property type="match status" value="1"/>
</dbReference>
<gene>
    <name evidence="6" type="ORF">RS694_19210</name>
</gene>
<evidence type="ECO:0000256" key="1">
    <source>
        <dbReference type="ARBA" id="ARBA00012528"/>
    </source>
</evidence>
<dbReference type="GO" id="GO:0005886">
    <property type="term" value="C:plasma membrane"/>
    <property type="evidence" value="ECO:0007669"/>
    <property type="project" value="TreeGrafter"/>
</dbReference>
<dbReference type="GO" id="GO:0000160">
    <property type="term" value="P:phosphorelay signal transduction system"/>
    <property type="evidence" value="ECO:0007669"/>
    <property type="project" value="InterPro"/>
</dbReference>
<dbReference type="CDD" id="cd01949">
    <property type="entry name" value="GGDEF"/>
    <property type="match status" value="1"/>
</dbReference>
<dbReference type="InterPro" id="IPR000160">
    <property type="entry name" value="GGDEF_dom"/>
</dbReference>
<dbReference type="InterPro" id="IPR050469">
    <property type="entry name" value="Diguanylate_Cyclase"/>
</dbReference>
<evidence type="ECO:0000259" key="4">
    <source>
        <dbReference type="PROSITE" id="PS50110"/>
    </source>
</evidence>
<dbReference type="Proteomes" id="UP000186110">
    <property type="component" value="Chromosome"/>
</dbReference>
<feature type="domain" description="GGDEF" evidence="5">
    <location>
        <begin position="178"/>
        <end position="315"/>
    </location>
</feature>
<organism evidence="6 7">
    <name type="scientific">Rhodoferax saidenbachensis</name>
    <dbReference type="NCBI Taxonomy" id="1484693"/>
    <lineage>
        <taxon>Bacteria</taxon>
        <taxon>Pseudomonadati</taxon>
        <taxon>Pseudomonadota</taxon>
        <taxon>Betaproteobacteria</taxon>
        <taxon>Burkholderiales</taxon>
        <taxon>Comamonadaceae</taxon>
        <taxon>Rhodoferax</taxon>
    </lineage>
</organism>
<dbReference type="Gene3D" id="3.40.50.2300">
    <property type="match status" value="1"/>
</dbReference>
<sequence>MTDSETSVSALLDSTHGKPKLLVVDDQPINVQVMYQAFAGDYQVFMATSGEQALAICESNPPDLVLLDVVMPGMDGFAVCEKLKSTDATRHIPVIFVTAHNDPAQETHGLSLGAVDFIAKPVNPAVVRARVKTHLTLKFQSDLLRRLVFLDGLTGVFNRRYFDQQFPIEWARSMRNGSPLSLLLVDVDFFKRYNDRYGHQAGDDALRLVGATLKSGLRRPADMVARYGGEEFACILPDTAFEDALLIAQDLEHQVRQKKIPHDQSSVGPVMTISLGLATRIADAPGDGPALIGLADALLYRAKNTGRGRAVGAVLGSPDAQLAS</sequence>